<keyword evidence="2" id="KW-0813">Transport</keyword>
<keyword evidence="6 10" id="KW-1133">Transmembrane helix</keyword>
<dbReference type="PANTHER" id="PTHR43298:SF2">
    <property type="entry name" value="FMN_FAD EXPORTER YEEO-RELATED"/>
    <property type="match status" value="1"/>
</dbReference>
<protein>
    <recommendedName>
        <fullName evidence="9">Multidrug-efflux transporter</fullName>
    </recommendedName>
</protein>
<organism evidence="11 12">
    <name type="scientific">Carboxylicivirga marina</name>
    <dbReference type="NCBI Taxonomy" id="2800988"/>
    <lineage>
        <taxon>Bacteria</taxon>
        <taxon>Pseudomonadati</taxon>
        <taxon>Bacteroidota</taxon>
        <taxon>Bacteroidia</taxon>
        <taxon>Marinilabiliales</taxon>
        <taxon>Marinilabiliaceae</taxon>
        <taxon>Carboxylicivirga</taxon>
    </lineage>
</organism>
<reference evidence="11 12" key="1">
    <citation type="submission" date="2021-01" db="EMBL/GenBank/DDBJ databases">
        <title>Carboxyliciviraga sp.nov., isolated from coastal sediments.</title>
        <authorList>
            <person name="Lu D."/>
            <person name="Zhang T."/>
        </authorList>
    </citation>
    <scope>NUCLEOTIDE SEQUENCE [LARGE SCALE GENOMIC DNA]</scope>
    <source>
        <strain evidence="11 12">N1Y132</strain>
    </source>
</reference>
<evidence type="ECO:0000256" key="9">
    <source>
        <dbReference type="ARBA" id="ARBA00031636"/>
    </source>
</evidence>
<evidence type="ECO:0000256" key="1">
    <source>
        <dbReference type="ARBA" id="ARBA00004651"/>
    </source>
</evidence>
<evidence type="ECO:0000256" key="3">
    <source>
        <dbReference type="ARBA" id="ARBA00022449"/>
    </source>
</evidence>
<proteinExistence type="predicted"/>
<name>A0ABS1HDL9_9BACT</name>
<feature type="transmembrane region" description="Helical" evidence="10">
    <location>
        <begin position="20"/>
        <end position="40"/>
    </location>
</feature>
<feature type="transmembrane region" description="Helical" evidence="10">
    <location>
        <begin position="248"/>
        <end position="268"/>
    </location>
</feature>
<keyword evidence="5 10" id="KW-0812">Transmembrane</keyword>
<evidence type="ECO:0000256" key="2">
    <source>
        <dbReference type="ARBA" id="ARBA00022448"/>
    </source>
</evidence>
<evidence type="ECO:0000313" key="11">
    <source>
        <dbReference type="EMBL" id="MBK3515769.1"/>
    </source>
</evidence>
<dbReference type="PANTHER" id="PTHR43298">
    <property type="entry name" value="MULTIDRUG RESISTANCE PROTEIN NORM-RELATED"/>
    <property type="match status" value="1"/>
</dbReference>
<evidence type="ECO:0000256" key="7">
    <source>
        <dbReference type="ARBA" id="ARBA00023065"/>
    </source>
</evidence>
<keyword evidence="7" id="KW-0406">Ion transport</keyword>
<keyword evidence="12" id="KW-1185">Reference proteome</keyword>
<sequence>MKRYWRLFRPHYAETQRLALPVIIAQVGQITVGLVDNMMIGQLGKTELAAAAFANTLFALPLIFGMGFSMAITPLVGQAMGKSKFKQLKALKTGAIITNSIMAILLAFTCWMLYIFMPEMNQPDSIIEQSRSFFSIISLSIIPLMIFLSGKQLAEGLSNTRLAMVVTLIANVINIIGNYLLIFGKFGAPQLGLNGAGWSTLLSRIIMALIIMLFIKKLKPLRVSAVKVNATEAIQTIKSIFKLGVPMGLHMFSEASAFILAGIMIGWLSDTGLAAHQIVISLSTFGFMLYQGIGVGTTIRISQFTARQVPSLIKRASNASFQIVLAMVLVISSAFILLRNWLPQLFTNDAEVISLASDMIIVLVIFQVFDAFQIIYSSILRGMADATIPGILTAISYFGIAIPFSYWASFHGGFGEIGIWLGFPLGLSICTLLFHLRLKILNKNMAQIPTSKQ</sequence>
<evidence type="ECO:0000256" key="10">
    <source>
        <dbReference type="SAM" id="Phobius"/>
    </source>
</evidence>
<dbReference type="NCBIfam" id="TIGR00797">
    <property type="entry name" value="matE"/>
    <property type="match status" value="1"/>
</dbReference>
<evidence type="ECO:0000313" key="12">
    <source>
        <dbReference type="Proteomes" id="UP000605676"/>
    </source>
</evidence>
<feature type="transmembrane region" description="Helical" evidence="10">
    <location>
        <begin position="274"/>
        <end position="299"/>
    </location>
</feature>
<dbReference type="InterPro" id="IPR050222">
    <property type="entry name" value="MATE_MdtK"/>
</dbReference>
<feature type="transmembrane region" description="Helical" evidence="10">
    <location>
        <begin position="419"/>
        <end position="438"/>
    </location>
</feature>
<evidence type="ECO:0000256" key="6">
    <source>
        <dbReference type="ARBA" id="ARBA00022989"/>
    </source>
</evidence>
<feature type="transmembrane region" description="Helical" evidence="10">
    <location>
        <begin position="195"/>
        <end position="215"/>
    </location>
</feature>
<feature type="transmembrane region" description="Helical" evidence="10">
    <location>
        <begin position="132"/>
        <end position="150"/>
    </location>
</feature>
<keyword evidence="3" id="KW-0050">Antiport</keyword>
<dbReference type="InterPro" id="IPR002528">
    <property type="entry name" value="MATE_fam"/>
</dbReference>
<accession>A0ABS1HDL9</accession>
<evidence type="ECO:0000256" key="4">
    <source>
        <dbReference type="ARBA" id="ARBA00022475"/>
    </source>
</evidence>
<feature type="transmembrane region" description="Helical" evidence="10">
    <location>
        <begin position="162"/>
        <end position="183"/>
    </location>
</feature>
<feature type="transmembrane region" description="Helical" evidence="10">
    <location>
        <begin position="388"/>
        <end position="407"/>
    </location>
</feature>
<evidence type="ECO:0000256" key="5">
    <source>
        <dbReference type="ARBA" id="ARBA00022692"/>
    </source>
</evidence>
<gene>
    <name evidence="11" type="ORF">JIV24_00355</name>
</gene>
<dbReference type="RefSeq" id="WP_200463000.1">
    <property type="nucleotide sequence ID" value="NZ_JAENRR010000001.1"/>
</dbReference>
<dbReference type="CDD" id="cd13131">
    <property type="entry name" value="MATE_NorM_like"/>
    <property type="match status" value="1"/>
</dbReference>
<dbReference type="InterPro" id="IPR048279">
    <property type="entry name" value="MdtK-like"/>
</dbReference>
<dbReference type="Pfam" id="PF01554">
    <property type="entry name" value="MatE"/>
    <property type="match status" value="2"/>
</dbReference>
<dbReference type="PIRSF" id="PIRSF006603">
    <property type="entry name" value="DinF"/>
    <property type="match status" value="1"/>
</dbReference>
<feature type="transmembrane region" description="Helical" evidence="10">
    <location>
        <begin position="96"/>
        <end position="117"/>
    </location>
</feature>
<feature type="transmembrane region" description="Helical" evidence="10">
    <location>
        <begin position="353"/>
        <end position="376"/>
    </location>
</feature>
<keyword evidence="8 10" id="KW-0472">Membrane</keyword>
<dbReference type="Proteomes" id="UP000605676">
    <property type="component" value="Unassembled WGS sequence"/>
</dbReference>
<dbReference type="EMBL" id="JAENRR010000001">
    <property type="protein sequence ID" value="MBK3515769.1"/>
    <property type="molecule type" value="Genomic_DNA"/>
</dbReference>
<feature type="transmembrane region" description="Helical" evidence="10">
    <location>
        <begin position="319"/>
        <end position="341"/>
    </location>
</feature>
<keyword evidence="4" id="KW-1003">Cell membrane</keyword>
<comment type="subcellular location">
    <subcellularLocation>
        <location evidence="1">Cell membrane</location>
        <topology evidence="1">Multi-pass membrane protein</topology>
    </subcellularLocation>
</comment>
<comment type="caution">
    <text evidence="11">The sequence shown here is derived from an EMBL/GenBank/DDBJ whole genome shotgun (WGS) entry which is preliminary data.</text>
</comment>
<feature type="transmembrane region" description="Helical" evidence="10">
    <location>
        <begin position="52"/>
        <end position="76"/>
    </location>
</feature>
<evidence type="ECO:0000256" key="8">
    <source>
        <dbReference type="ARBA" id="ARBA00023136"/>
    </source>
</evidence>